<dbReference type="Proteomes" id="UP000054248">
    <property type="component" value="Unassembled WGS sequence"/>
</dbReference>
<protein>
    <recommendedName>
        <fullName evidence="1">F-box domain-containing protein</fullName>
    </recommendedName>
</protein>
<dbReference type="InterPro" id="IPR001810">
    <property type="entry name" value="F-box_dom"/>
</dbReference>
<dbReference type="HOGENOM" id="CLU_1129777_0_0_1"/>
<feature type="domain" description="F-box" evidence="1">
    <location>
        <begin position="128"/>
        <end position="177"/>
    </location>
</feature>
<gene>
    <name evidence="2" type="ORF">M407DRAFT_25431</name>
</gene>
<reference evidence="3" key="2">
    <citation type="submission" date="2015-01" db="EMBL/GenBank/DDBJ databases">
        <title>Evolutionary Origins and Diversification of the Mycorrhizal Mutualists.</title>
        <authorList>
            <consortium name="DOE Joint Genome Institute"/>
            <consortium name="Mycorrhizal Genomics Consortium"/>
            <person name="Kohler A."/>
            <person name="Kuo A."/>
            <person name="Nagy L.G."/>
            <person name="Floudas D."/>
            <person name="Copeland A."/>
            <person name="Barry K.W."/>
            <person name="Cichocki N."/>
            <person name="Veneault-Fourrey C."/>
            <person name="LaButti K."/>
            <person name="Lindquist E.A."/>
            <person name="Lipzen A."/>
            <person name="Lundell T."/>
            <person name="Morin E."/>
            <person name="Murat C."/>
            <person name="Riley R."/>
            <person name="Ohm R."/>
            <person name="Sun H."/>
            <person name="Tunlid A."/>
            <person name="Henrissat B."/>
            <person name="Grigoriev I.V."/>
            <person name="Hibbett D.S."/>
            <person name="Martin F."/>
        </authorList>
    </citation>
    <scope>NUCLEOTIDE SEQUENCE [LARGE SCALE GENOMIC DNA]</scope>
    <source>
        <strain evidence="3">MUT 4182</strain>
    </source>
</reference>
<name>A0A0C3LUY3_9AGAM</name>
<accession>A0A0C3LUY3</accession>
<sequence length="246" mass="29074">MATATQAALDQESLAYPKRTRHVLDLPYDIFYLIITFTWTDPSQDFPVALSHICRLWRQYALDTPGFWTSLRFKNSIPEIEKYHTWLERSKDSPFDLEIGWKPFTGASIKHVKAILRLIFPHVQRLRSLQVSKVPSKIITIIFDRLDNFHLMSLETLHVEWAWSIDRIMINRKFKPFRHGDAANLKHVSLGWASYDYVIHRFRNLETLDIIHRSGNSSRDMAKAVHDILSLLPDLRILRIHIEYRR</sequence>
<dbReference type="EMBL" id="KN823046">
    <property type="protein sequence ID" value="KIO25207.1"/>
    <property type="molecule type" value="Genomic_DNA"/>
</dbReference>
<proteinExistence type="predicted"/>
<organism evidence="2 3">
    <name type="scientific">Tulasnella calospora MUT 4182</name>
    <dbReference type="NCBI Taxonomy" id="1051891"/>
    <lineage>
        <taxon>Eukaryota</taxon>
        <taxon>Fungi</taxon>
        <taxon>Dikarya</taxon>
        <taxon>Basidiomycota</taxon>
        <taxon>Agaricomycotina</taxon>
        <taxon>Agaricomycetes</taxon>
        <taxon>Cantharellales</taxon>
        <taxon>Tulasnellaceae</taxon>
        <taxon>Tulasnella</taxon>
    </lineage>
</organism>
<keyword evidence="3" id="KW-1185">Reference proteome</keyword>
<evidence type="ECO:0000259" key="1">
    <source>
        <dbReference type="PROSITE" id="PS50181"/>
    </source>
</evidence>
<dbReference type="PROSITE" id="PS50181">
    <property type="entry name" value="FBOX"/>
    <property type="match status" value="1"/>
</dbReference>
<dbReference type="AlphaFoldDB" id="A0A0C3LUY3"/>
<dbReference type="STRING" id="1051891.A0A0C3LUY3"/>
<evidence type="ECO:0000313" key="2">
    <source>
        <dbReference type="EMBL" id="KIO25207.1"/>
    </source>
</evidence>
<dbReference type="OrthoDB" id="3224747at2759"/>
<evidence type="ECO:0000313" key="3">
    <source>
        <dbReference type="Proteomes" id="UP000054248"/>
    </source>
</evidence>
<reference evidence="2 3" key="1">
    <citation type="submission" date="2014-04" db="EMBL/GenBank/DDBJ databases">
        <authorList>
            <consortium name="DOE Joint Genome Institute"/>
            <person name="Kuo A."/>
            <person name="Girlanda M."/>
            <person name="Perotto S."/>
            <person name="Kohler A."/>
            <person name="Nagy L.G."/>
            <person name="Floudas D."/>
            <person name="Copeland A."/>
            <person name="Barry K.W."/>
            <person name="Cichocki N."/>
            <person name="Veneault-Fourrey C."/>
            <person name="LaButti K."/>
            <person name="Lindquist E.A."/>
            <person name="Lipzen A."/>
            <person name="Lundell T."/>
            <person name="Morin E."/>
            <person name="Murat C."/>
            <person name="Sun H."/>
            <person name="Tunlid A."/>
            <person name="Henrissat B."/>
            <person name="Grigoriev I.V."/>
            <person name="Hibbett D.S."/>
            <person name="Martin F."/>
            <person name="Nordberg H.P."/>
            <person name="Cantor M.N."/>
            <person name="Hua S.X."/>
        </authorList>
    </citation>
    <scope>NUCLEOTIDE SEQUENCE [LARGE SCALE GENOMIC DNA]</scope>
    <source>
        <strain evidence="2 3">MUT 4182</strain>
    </source>
</reference>